<feature type="region of interest" description="Disordered" evidence="1">
    <location>
        <begin position="158"/>
        <end position="225"/>
    </location>
</feature>
<feature type="transmembrane region" description="Helical" evidence="2">
    <location>
        <begin position="21"/>
        <end position="39"/>
    </location>
</feature>
<evidence type="ECO:0000313" key="5">
    <source>
        <dbReference type="Proteomes" id="UP000321393"/>
    </source>
</evidence>
<keyword evidence="2" id="KW-0812">Transmembrane</keyword>
<evidence type="ECO:0000313" key="4">
    <source>
        <dbReference type="EMBL" id="TYK19806.1"/>
    </source>
</evidence>
<feature type="compositionally biased region" description="Polar residues" evidence="1">
    <location>
        <begin position="82"/>
        <end position="117"/>
    </location>
</feature>
<accession>A0A5A7TV92</accession>
<protein>
    <submittedName>
        <fullName evidence="3">NBS-LRR type resistance protein</fullName>
    </submittedName>
</protein>
<proteinExistence type="predicted"/>
<keyword evidence="2" id="KW-1133">Transmembrane helix</keyword>
<dbReference type="OrthoDB" id="10045277at2759"/>
<dbReference type="EMBL" id="SSTD01006538">
    <property type="protein sequence ID" value="TYK19806.1"/>
    <property type="molecule type" value="Genomic_DNA"/>
</dbReference>
<feature type="compositionally biased region" description="Basic and acidic residues" evidence="1">
    <location>
        <begin position="199"/>
        <end position="225"/>
    </location>
</feature>
<feature type="compositionally biased region" description="Basic residues" evidence="1">
    <location>
        <begin position="161"/>
        <end position="174"/>
    </location>
</feature>
<comment type="caution">
    <text evidence="3">The sequence shown here is derived from an EMBL/GenBank/DDBJ whole genome shotgun (WGS) entry which is preliminary data.</text>
</comment>
<dbReference type="Proteomes" id="UP000321947">
    <property type="component" value="Unassembled WGS sequence"/>
</dbReference>
<name>A0A5A7TV92_CUCMM</name>
<feature type="compositionally biased region" description="Basic and acidic residues" evidence="1">
    <location>
        <begin position="60"/>
        <end position="69"/>
    </location>
</feature>
<evidence type="ECO:0000313" key="6">
    <source>
        <dbReference type="Proteomes" id="UP000321947"/>
    </source>
</evidence>
<dbReference type="Proteomes" id="UP000321393">
    <property type="component" value="Unassembled WGS sequence"/>
</dbReference>
<dbReference type="EMBL" id="SSTE01014539">
    <property type="protein sequence ID" value="KAA0045431.1"/>
    <property type="molecule type" value="Genomic_DNA"/>
</dbReference>
<sequence>MKITSDKIHQRKHKKNQTCPYGLHTSFLPLIGLPLAIPLPEKLKRKKGEYKIYPSSGSVERTHQSRDPEGCTYKSSDLEGYTYQSSDPEGCTYQSSDPEGCTYQSSDSEGCTYQSSDPEGYTYPKGGSGRVCSANRFERGRRKTDAGDDWAYAVGRWSGMRSRRPARMHERKRGSVGDDGLANGRNDRFRGSSAAGRSWTEDEGARTETETETETKAETRTEEKR</sequence>
<gene>
    <name evidence="4" type="ORF">E5676_scaffold307G00360</name>
    <name evidence="3" type="ORF">E6C27_scaffold294G00280</name>
</gene>
<evidence type="ECO:0000256" key="1">
    <source>
        <dbReference type="SAM" id="MobiDB-lite"/>
    </source>
</evidence>
<dbReference type="AlphaFoldDB" id="A0A5A7TV92"/>
<keyword evidence="2" id="KW-0472">Membrane</keyword>
<evidence type="ECO:0000313" key="3">
    <source>
        <dbReference type="EMBL" id="KAA0045431.1"/>
    </source>
</evidence>
<evidence type="ECO:0000256" key="2">
    <source>
        <dbReference type="SAM" id="Phobius"/>
    </source>
</evidence>
<feature type="region of interest" description="Disordered" evidence="1">
    <location>
        <begin position="50"/>
        <end position="131"/>
    </location>
</feature>
<organism evidence="3 5">
    <name type="scientific">Cucumis melo var. makuwa</name>
    <name type="common">Oriental melon</name>
    <dbReference type="NCBI Taxonomy" id="1194695"/>
    <lineage>
        <taxon>Eukaryota</taxon>
        <taxon>Viridiplantae</taxon>
        <taxon>Streptophyta</taxon>
        <taxon>Embryophyta</taxon>
        <taxon>Tracheophyta</taxon>
        <taxon>Spermatophyta</taxon>
        <taxon>Magnoliopsida</taxon>
        <taxon>eudicotyledons</taxon>
        <taxon>Gunneridae</taxon>
        <taxon>Pentapetalae</taxon>
        <taxon>rosids</taxon>
        <taxon>fabids</taxon>
        <taxon>Cucurbitales</taxon>
        <taxon>Cucurbitaceae</taxon>
        <taxon>Benincaseae</taxon>
        <taxon>Cucumis</taxon>
    </lineage>
</organism>
<reference evidence="5 6" key="1">
    <citation type="submission" date="2019-08" db="EMBL/GenBank/DDBJ databases">
        <title>Draft genome sequences of two oriental melons (Cucumis melo L. var makuwa).</title>
        <authorList>
            <person name="Kwon S.-Y."/>
        </authorList>
    </citation>
    <scope>NUCLEOTIDE SEQUENCE [LARGE SCALE GENOMIC DNA]</scope>
    <source>
        <strain evidence="6">cv. Chang Bougi</strain>
        <strain evidence="5">cv. SW 3</strain>
        <tissue evidence="3">Leaf</tissue>
    </source>
</reference>